<evidence type="ECO:0000313" key="1">
    <source>
        <dbReference type="EMBL" id="JAD99510.1"/>
    </source>
</evidence>
<accession>A0A0A9ENR2</accession>
<protein>
    <submittedName>
        <fullName evidence="1">Uncharacterized protein</fullName>
    </submittedName>
</protein>
<reference evidence="1" key="2">
    <citation type="journal article" date="2015" name="Data Brief">
        <title>Shoot transcriptome of the giant reed, Arundo donax.</title>
        <authorList>
            <person name="Barrero R.A."/>
            <person name="Guerrero F.D."/>
            <person name="Moolhuijzen P."/>
            <person name="Goolsby J.A."/>
            <person name="Tidwell J."/>
            <person name="Bellgard S.E."/>
            <person name="Bellgard M.I."/>
        </authorList>
    </citation>
    <scope>NUCLEOTIDE SEQUENCE</scope>
    <source>
        <tissue evidence="1">Shoot tissue taken approximately 20 cm above the soil surface</tissue>
    </source>
</reference>
<dbReference type="EMBL" id="GBRH01198385">
    <property type="protein sequence ID" value="JAD99510.1"/>
    <property type="molecule type" value="Transcribed_RNA"/>
</dbReference>
<name>A0A0A9ENR2_ARUDO</name>
<dbReference type="AlphaFoldDB" id="A0A0A9ENR2"/>
<proteinExistence type="predicted"/>
<reference evidence="1" key="1">
    <citation type="submission" date="2014-09" db="EMBL/GenBank/DDBJ databases">
        <authorList>
            <person name="Magalhaes I.L.F."/>
            <person name="Oliveira U."/>
            <person name="Santos F.R."/>
            <person name="Vidigal T.H.D.A."/>
            <person name="Brescovit A.D."/>
            <person name="Santos A.J."/>
        </authorList>
    </citation>
    <scope>NUCLEOTIDE SEQUENCE</scope>
    <source>
        <tissue evidence="1">Shoot tissue taken approximately 20 cm above the soil surface</tissue>
    </source>
</reference>
<sequence length="33" mass="3849">MISQYSFAPRNHSSIHPFMCEALNLVSAKRWLI</sequence>
<organism evidence="1">
    <name type="scientific">Arundo donax</name>
    <name type="common">Giant reed</name>
    <name type="synonym">Donax arundinaceus</name>
    <dbReference type="NCBI Taxonomy" id="35708"/>
    <lineage>
        <taxon>Eukaryota</taxon>
        <taxon>Viridiplantae</taxon>
        <taxon>Streptophyta</taxon>
        <taxon>Embryophyta</taxon>
        <taxon>Tracheophyta</taxon>
        <taxon>Spermatophyta</taxon>
        <taxon>Magnoliopsida</taxon>
        <taxon>Liliopsida</taxon>
        <taxon>Poales</taxon>
        <taxon>Poaceae</taxon>
        <taxon>PACMAD clade</taxon>
        <taxon>Arundinoideae</taxon>
        <taxon>Arundineae</taxon>
        <taxon>Arundo</taxon>
    </lineage>
</organism>